<dbReference type="GO" id="GO:0005737">
    <property type="term" value="C:cytoplasm"/>
    <property type="evidence" value="ECO:0007669"/>
    <property type="project" value="TreeGrafter"/>
</dbReference>
<sequence>MSAPIPAPRKFNGSDKKPIPVPRELIPIRPSRIRDNIDDEGDKADVKSTDSKSEVNSNTFTKRVKTFGSASKQIAEDIGGRVQEENNDCDEEYNRPPPPYPPPPLREESLYDEPQSVLSGSSNSSSSGQTRSSSVYECVFPAYPYNSDSESCVDSTAAAKENNVPLNRSGSWKFYDQVPKVEQLYNNVDSTPVLNPSEHTTDSNVNSLHSNMHENSVYENYDIALRDIMSYNRRPTESVIMQFDPLRNRDTLPDVNSNIQNKELDSLQQLLLGDLYSNTNFSTIDNWSISNESEEAEDYINPPPPPPQRFDSLPDEQSPVLRRRESRTNWYTDADTRETSNASTKTHSIGMNLIKQVNGVLKKAPHLVKGGKSKDIYLLRPAIHSKGSHHHKGLLYKVTNGPVEDLFGEFNSRWCTLEGQLFLCHLDSSCNTIKENFALDTVLSIQILQDQKYKYKYDNEDVHCFELNTSGKSRGGHVYGSKSQTERRVWMQKLAESLTCRFGSSITSDFQRMGWTYLREGVSGQWCGAWLILASRNLHYVIDNSPPQKIDLRKARCIVLQAYREGDGSPKTTDKGPNMLVDCQTGSVYFRMWTSRETKVWCHIVRLAAHNNGLRLEQQQLTKSNIPVIVEKCINFIYVYGSMSRGIYRVSGTASNVNEILSQFRTDAWSTQLTHGKYTEHDVASALKRFFRDLPEPLMPRDEQEYFHQVSRQCFEEIL</sequence>
<dbReference type="GO" id="GO:0007165">
    <property type="term" value="P:signal transduction"/>
    <property type="evidence" value="ECO:0007669"/>
    <property type="project" value="InterPro"/>
</dbReference>
<dbReference type="GO" id="GO:0005547">
    <property type="term" value="F:phosphatidylinositol-3,4,5-trisphosphate binding"/>
    <property type="evidence" value="ECO:0007669"/>
    <property type="project" value="TreeGrafter"/>
</dbReference>
<dbReference type="PROSITE" id="PS50003">
    <property type="entry name" value="PH_DOMAIN"/>
    <property type="match status" value="1"/>
</dbReference>
<dbReference type="InterPro" id="IPR000198">
    <property type="entry name" value="RhoGAP_dom"/>
</dbReference>
<evidence type="ECO:0000256" key="1">
    <source>
        <dbReference type="ARBA" id="ARBA00022468"/>
    </source>
</evidence>
<feature type="domain" description="Rho-GAP" evidence="4">
    <location>
        <begin position="614"/>
        <end position="719"/>
    </location>
</feature>
<evidence type="ECO:0000313" key="6">
    <source>
        <dbReference type="Proteomes" id="UP001458880"/>
    </source>
</evidence>
<dbReference type="GO" id="GO:0005096">
    <property type="term" value="F:GTPase activator activity"/>
    <property type="evidence" value="ECO:0007669"/>
    <property type="project" value="UniProtKB-KW"/>
</dbReference>
<dbReference type="SUPFAM" id="SSF50729">
    <property type="entry name" value="PH domain-like"/>
    <property type="match status" value="1"/>
</dbReference>
<dbReference type="InterPro" id="IPR011993">
    <property type="entry name" value="PH-like_dom_sf"/>
</dbReference>
<dbReference type="AlphaFoldDB" id="A0AAW1MWU8"/>
<dbReference type="InterPro" id="IPR008936">
    <property type="entry name" value="Rho_GTPase_activation_prot"/>
</dbReference>
<feature type="region of interest" description="Disordered" evidence="2">
    <location>
        <begin position="1"/>
        <end position="131"/>
    </location>
</feature>
<reference evidence="5 6" key="1">
    <citation type="journal article" date="2024" name="BMC Genomics">
        <title>De novo assembly and annotation of Popillia japonica's genome with initial clues to its potential as an invasive pest.</title>
        <authorList>
            <person name="Cucini C."/>
            <person name="Boschi S."/>
            <person name="Funari R."/>
            <person name="Cardaioli E."/>
            <person name="Iannotti N."/>
            <person name="Marturano G."/>
            <person name="Paoli F."/>
            <person name="Bruttini M."/>
            <person name="Carapelli A."/>
            <person name="Frati F."/>
            <person name="Nardi F."/>
        </authorList>
    </citation>
    <scope>NUCLEOTIDE SEQUENCE [LARGE SCALE GENOMIC DNA]</scope>
    <source>
        <strain evidence="5">DMR45628</strain>
    </source>
</reference>
<accession>A0AAW1MWU8</accession>
<keyword evidence="1" id="KW-0343">GTPase activation</keyword>
<protein>
    <submittedName>
        <fullName evidence="5">PH domain</fullName>
    </submittedName>
</protein>
<evidence type="ECO:0000313" key="5">
    <source>
        <dbReference type="EMBL" id="KAK9752358.1"/>
    </source>
</evidence>
<dbReference type="PROSITE" id="PS50238">
    <property type="entry name" value="RHOGAP"/>
    <property type="match status" value="1"/>
</dbReference>
<dbReference type="InterPro" id="IPR052227">
    <property type="entry name" value="Arf-Rho-GAP_ANK-PH_domain"/>
</dbReference>
<evidence type="ECO:0000256" key="2">
    <source>
        <dbReference type="SAM" id="MobiDB-lite"/>
    </source>
</evidence>
<dbReference type="Gene3D" id="2.30.29.30">
    <property type="entry name" value="Pleckstrin-homology domain (PH domain)/Phosphotyrosine-binding domain (PTB)"/>
    <property type="match status" value="1"/>
</dbReference>
<dbReference type="Pfam" id="PF00620">
    <property type="entry name" value="RhoGAP"/>
    <property type="match status" value="1"/>
</dbReference>
<dbReference type="PANTHER" id="PTHR45899:SF2">
    <property type="entry name" value="RHO GTPASE ACTIVATING PROTEIN AT 15B, ISOFORM C"/>
    <property type="match status" value="1"/>
</dbReference>
<name>A0AAW1MWU8_POPJA</name>
<dbReference type="SMART" id="SM00324">
    <property type="entry name" value="RhoGAP"/>
    <property type="match status" value="1"/>
</dbReference>
<dbReference type="PANTHER" id="PTHR45899">
    <property type="entry name" value="RHO GTPASE ACTIVATING PROTEIN AT 15B, ISOFORM C"/>
    <property type="match status" value="1"/>
</dbReference>
<keyword evidence="6" id="KW-1185">Reference proteome</keyword>
<feature type="compositionally biased region" description="Low complexity" evidence="2">
    <location>
        <begin position="116"/>
        <end position="131"/>
    </location>
</feature>
<dbReference type="Gene3D" id="1.10.555.10">
    <property type="entry name" value="Rho GTPase activation protein"/>
    <property type="match status" value="1"/>
</dbReference>
<feature type="domain" description="PH" evidence="3">
    <location>
        <begin position="388"/>
        <end position="499"/>
    </location>
</feature>
<evidence type="ECO:0000259" key="4">
    <source>
        <dbReference type="PROSITE" id="PS50238"/>
    </source>
</evidence>
<dbReference type="Pfam" id="PF00169">
    <property type="entry name" value="PH"/>
    <property type="match status" value="1"/>
</dbReference>
<gene>
    <name evidence="5" type="ORF">QE152_g4299</name>
</gene>
<dbReference type="SMART" id="SM00233">
    <property type="entry name" value="PH"/>
    <property type="match status" value="2"/>
</dbReference>
<evidence type="ECO:0000259" key="3">
    <source>
        <dbReference type="PROSITE" id="PS50003"/>
    </source>
</evidence>
<comment type="caution">
    <text evidence="5">The sequence shown here is derived from an EMBL/GenBank/DDBJ whole genome shotgun (WGS) entry which is preliminary data.</text>
</comment>
<proteinExistence type="predicted"/>
<feature type="compositionally biased region" description="Basic and acidic residues" evidence="2">
    <location>
        <begin position="43"/>
        <end position="53"/>
    </location>
</feature>
<dbReference type="InterPro" id="IPR001849">
    <property type="entry name" value="PH_domain"/>
</dbReference>
<feature type="compositionally biased region" description="Pro residues" evidence="2">
    <location>
        <begin position="95"/>
        <end position="104"/>
    </location>
</feature>
<organism evidence="5 6">
    <name type="scientific">Popillia japonica</name>
    <name type="common">Japanese beetle</name>
    <dbReference type="NCBI Taxonomy" id="7064"/>
    <lineage>
        <taxon>Eukaryota</taxon>
        <taxon>Metazoa</taxon>
        <taxon>Ecdysozoa</taxon>
        <taxon>Arthropoda</taxon>
        <taxon>Hexapoda</taxon>
        <taxon>Insecta</taxon>
        <taxon>Pterygota</taxon>
        <taxon>Neoptera</taxon>
        <taxon>Endopterygota</taxon>
        <taxon>Coleoptera</taxon>
        <taxon>Polyphaga</taxon>
        <taxon>Scarabaeiformia</taxon>
        <taxon>Scarabaeidae</taxon>
        <taxon>Rutelinae</taxon>
        <taxon>Popillia</taxon>
    </lineage>
</organism>
<feature type="region of interest" description="Disordered" evidence="2">
    <location>
        <begin position="292"/>
        <end position="345"/>
    </location>
</feature>
<dbReference type="CDD" id="cd00821">
    <property type="entry name" value="PH"/>
    <property type="match status" value="1"/>
</dbReference>
<dbReference type="EMBL" id="JASPKY010000021">
    <property type="protein sequence ID" value="KAK9752358.1"/>
    <property type="molecule type" value="Genomic_DNA"/>
</dbReference>
<feature type="compositionally biased region" description="Basic and acidic residues" evidence="2">
    <location>
        <begin position="74"/>
        <end position="84"/>
    </location>
</feature>
<dbReference type="SUPFAM" id="SSF48350">
    <property type="entry name" value="GTPase activation domain, GAP"/>
    <property type="match status" value="1"/>
</dbReference>
<dbReference type="Proteomes" id="UP001458880">
    <property type="component" value="Unassembled WGS sequence"/>
</dbReference>